<name>A0A6H1ZRJ1_9ZZZZ</name>
<evidence type="ECO:0000313" key="3">
    <source>
        <dbReference type="EMBL" id="QJA84536.1"/>
    </source>
</evidence>
<sequence>MALPRKLKHLNLFGDGQNWIGVAEEFTPAKLSRKFEKYRGGGMPGAADIDMGLDDDALGVEFTLGGYEAQLVKQMSASKIDGVMLRFAGSFQRDDTGEVQAVEIVCRGRYKELDRGSYKTGDNSQTKATMTCTYYKETAGGEVLVEVDTVNGIEIINGVDMMAEHRKAIGL</sequence>
<dbReference type="NCBIfam" id="TIGR01611">
    <property type="entry name" value="tail_tube"/>
    <property type="match status" value="1"/>
</dbReference>
<dbReference type="EMBL" id="MT142531">
    <property type="protein sequence ID" value="QJA84536.1"/>
    <property type="molecule type" value="Genomic_DNA"/>
</dbReference>
<evidence type="ECO:0000313" key="2">
    <source>
        <dbReference type="EMBL" id="QJA66745.1"/>
    </source>
</evidence>
<protein>
    <submittedName>
        <fullName evidence="1">Putative tail tube protein</fullName>
    </submittedName>
</protein>
<dbReference type="EMBL" id="MT144175">
    <property type="protein sequence ID" value="QJA50128.1"/>
    <property type="molecule type" value="Genomic_DNA"/>
</dbReference>
<organism evidence="1">
    <name type="scientific">viral metagenome</name>
    <dbReference type="NCBI Taxonomy" id="1070528"/>
    <lineage>
        <taxon>unclassified sequences</taxon>
        <taxon>metagenomes</taxon>
        <taxon>organismal metagenomes</taxon>
    </lineage>
</organism>
<accession>A0A6H1ZRJ1</accession>
<reference evidence="1" key="1">
    <citation type="submission" date="2020-03" db="EMBL/GenBank/DDBJ databases">
        <title>The deep terrestrial virosphere.</title>
        <authorList>
            <person name="Holmfeldt K."/>
            <person name="Nilsson E."/>
            <person name="Simone D."/>
            <person name="Lopez-Fernandez M."/>
            <person name="Wu X."/>
            <person name="de Brujin I."/>
            <person name="Lundin D."/>
            <person name="Andersson A."/>
            <person name="Bertilsson S."/>
            <person name="Dopson M."/>
        </authorList>
    </citation>
    <scope>NUCLEOTIDE SEQUENCE</scope>
    <source>
        <strain evidence="3">MM415A00183</strain>
        <strain evidence="2">MM415B00339</strain>
        <strain evidence="1">TM448A01609</strain>
    </source>
</reference>
<proteinExistence type="predicted"/>
<dbReference type="Pfam" id="PF04985">
    <property type="entry name" value="Phage_tube"/>
    <property type="match status" value="1"/>
</dbReference>
<dbReference type="EMBL" id="MT141559">
    <property type="protein sequence ID" value="QJA66745.1"/>
    <property type="molecule type" value="Genomic_DNA"/>
</dbReference>
<evidence type="ECO:0000313" key="1">
    <source>
        <dbReference type="EMBL" id="QJA50128.1"/>
    </source>
</evidence>
<dbReference type="InterPro" id="IPR006498">
    <property type="entry name" value="Tail_tube"/>
</dbReference>
<dbReference type="AlphaFoldDB" id="A0A6H1ZRJ1"/>
<gene>
    <name evidence="3" type="ORF">MM415A00183_0003</name>
    <name evidence="2" type="ORF">MM415B00339_0054</name>
    <name evidence="1" type="ORF">TM448A01609_0010</name>
</gene>